<name>A0AAV9Z0B0_9AGAR</name>
<sequence length="56" mass="6308">MYHRLGNHWAALHKRKGGFMALELYIDSESWAESVDGDIAASLLDLKSAPLQTQQH</sequence>
<accession>A0AAV9Z0B0</accession>
<organism evidence="1 2">
    <name type="scientific">Favolaschia claudopus</name>
    <dbReference type="NCBI Taxonomy" id="2862362"/>
    <lineage>
        <taxon>Eukaryota</taxon>
        <taxon>Fungi</taxon>
        <taxon>Dikarya</taxon>
        <taxon>Basidiomycota</taxon>
        <taxon>Agaricomycotina</taxon>
        <taxon>Agaricomycetes</taxon>
        <taxon>Agaricomycetidae</taxon>
        <taxon>Agaricales</taxon>
        <taxon>Marasmiineae</taxon>
        <taxon>Mycenaceae</taxon>
        <taxon>Favolaschia</taxon>
    </lineage>
</organism>
<comment type="caution">
    <text evidence="1">The sequence shown here is derived from an EMBL/GenBank/DDBJ whole genome shotgun (WGS) entry which is preliminary data.</text>
</comment>
<keyword evidence="2" id="KW-1185">Reference proteome</keyword>
<reference evidence="1 2" key="1">
    <citation type="journal article" date="2024" name="J Genomics">
        <title>Draft genome sequencing and assembly of Favolaschia claudopus CIRM-BRFM 2984 isolated from oak limbs.</title>
        <authorList>
            <person name="Navarro D."/>
            <person name="Drula E."/>
            <person name="Chaduli D."/>
            <person name="Cazenave R."/>
            <person name="Ahrendt S."/>
            <person name="Wang J."/>
            <person name="Lipzen A."/>
            <person name="Daum C."/>
            <person name="Barry K."/>
            <person name="Grigoriev I.V."/>
            <person name="Favel A."/>
            <person name="Rosso M.N."/>
            <person name="Martin F."/>
        </authorList>
    </citation>
    <scope>NUCLEOTIDE SEQUENCE [LARGE SCALE GENOMIC DNA]</scope>
    <source>
        <strain evidence="1 2">CIRM-BRFM 2984</strain>
    </source>
</reference>
<proteinExistence type="predicted"/>
<dbReference type="Proteomes" id="UP001362999">
    <property type="component" value="Unassembled WGS sequence"/>
</dbReference>
<gene>
    <name evidence="1" type="ORF">R3P38DRAFT_3245413</name>
</gene>
<dbReference type="EMBL" id="JAWWNJ010000257">
    <property type="protein sequence ID" value="KAK6966728.1"/>
    <property type="molecule type" value="Genomic_DNA"/>
</dbReference>
<dbReference type="AlphaFoldDB" id="A0AAV9Z0B0"/>
<evidence type="ECO:0000313" key="2">
    <source>
        <dbReference type="Proteomes" id="UP001362999"/>
    </source>
</evidence>
<protein>
    <submittedName>
        <fullName evidence="1">Uncharacterized protein</fullName>
    </submittedName>
</protein>
<evidence type="ECO:0000313" key="1">
    <source>
        <dbReference type="EMBL" id="KAK6966728.1"/>
    </source>
</evidence>